<dbReference type="GO" id="GO:0005975">
    <property type="term" value="P:carbohydrate metabolic process"/>
    <property type="evidence" value="ECO:0007669"/>
    <property type="project" value="InterPro"/>
</dbReference>
<dbReference type="SUPFAM" id="SSF74650">
    <property type="entry name" value="Galactose mutarotase-like"/>
    <property type="match status" value="1"/>
</dbReference>
<dbReference type="InterPro" id="IPR014718">
    <property type="entry name" value="GH-type_carb-bd"/>
</dbReference>
<accession>A0A517N1D6</accession>
<dbReference type="EMBL" id="CP036263">
    <property type="protein sequence ID" value="QDT00951.1"/>
    <property type="molecule type" value="Genomic_DNA"/>
</dbReference>
<dbReference type="AlphaFoldDB" id="A0A517N1D6"/>
<dbReference type="GO" id="GO:0003824">
    <property type="term" value="F:catalytic activity"/>
    <property type="evidence" value="ECO:0007669"/>
    <property type="project" value="InterPro"/>
</dbReference>
<dbReference type="Gene3D" id="2.70.98.10">
    <property type="match status" value="1"/>
</dbReference>
<dbReference type="InterPro" id="IPR011013">
    <property type="entry name" value="Gal_mutarotase_sf_dom"/>
</dbReference>
<dbReference type="KEGG" id="amob:HG15A2_42930"/>
<evidence type="ECO:0008006" key="3">
    <source>
        <dbReference type="Google" id="ProtNLM"/>
    </source>
</evidence>
<name>A0A517N1D6_9BACT</name>
<dbReference type="Proteomes" id="UP000319852">
    <property type="component" value="Chromosome"/>
</dbReference>
<gene>
    <name evidence="1" type="ORF">HG15A2_42930</name>
</gene>
<sequence length="115" mass="12707">MTLSAQAGEIAVKAFDSIRLYTLESASGRKVEITNYGATSASIIVPDRDGAFTDVALGHSRVEDYINAVDKPYFINHPGALKSERRESRLEMKIESPIPGFNIHGQLRLLIVFGW</sequence>
<dbReference type="GO" id="GO:0030246">
    <property type="term" value="F:carbohydrate binding"/>
    <property type="evidence" value="ECO:0007669"/>
    <property type="project" value="InterPro"/>
</dbReference>
<proteinExistence type="predicted"/>
<protein>
    <recommendedName>
        <fullName evidence="3">Aldose 1-epimerase</fullName>
    </recommendedName>
</protein>
<evidence type="ECO:0000313" key="2">
    <source>
        <dbReference type="Proteomes" id="UP000319852"/>
    </source>
</evidence>
<keyword evidence="2" id="KW-1185">Reference proteome</keyword>
<organism evidence="1 2">
    <name type="scientific">Adhaeretor mobilis</name>
    <dbReference type="NCBI Taxonomy" id="1930276"/>
    <lineage>
        <taxon>Bacteria</taxon>
        <taxon>Pseudomonadati</taxon>
        <taxon>Planctomycetota</taxon>
        <taxon>Planctomycetia</taxon>
        <taxon>Pirellulales</taxon>
        <taxon>Lacipirellulaceae</taxon>
        <taxon>Adhaeretor</taxon>
    </lineage>
</organism>
<reference evidence="1 2" key="1">
    <citation type="submission" date="2019-02" db="EMBL/GenBank/DDBJ databases">
        <title>Deep-cultivation of Planctomycetes and their phenomic and genomic characterization uncovers novel biology.</title>
        <authorList>
            <person name="Wiegand S."/>
            <person name="Jogler M."/>
            <person name="Boedeker C."/>
            <person name="Pinto D."/>
            <person name="Vollmers J."/>
            <person name="Rivas-Marin E."/>
            <person name="Kohn T."/>
            <person name="Peeters S.H."/>
            <person name="Heuer A."/>
            <person name="Rast P."/>
            <person name="Oberbeckmann S."/>
            <person name="Bunk B."/>
            <person name="Jeske O."/>
            <person name="Meyerdierks A."/>
            <person name="Storesund J.E."/>
            <person name="Kallscheuer N."/>
            <person name="Luecker S."/>
            <person name="Lage O.M."/>
            <person name="Pohl T."/>
            <person name="Merkel B.J."/>
            <person name="Hornburger P."/>
            <person name="Mueller R.-W."/>
            <person name="Bruemmer F."/>
            <person name="Labrenz M."/>
            <person name="Spormann A.M."/>
            <person name="Op den Camp H."/>
            <person name="Overmann J."/>
            <person name="Amann R."/>
            <person name="Jetten M.S.M."/>
            <person name="Mascher T."/>
            <person name="Medema M.H."/>
            <person name="Devos D.P."/>
            <person name="Kaster A.-K."/>
            <person name="Ovreas L."/>
            <person name="Rohde M."/>
            <person name="Galperin M.Y."/>
            <person name="Jogler C."/>
        </authorList>
    </citation>
    <scope>NUCLEOTIDE SEQUENCE [LARGE SCALE GENOMIC DNA]</scope>
    <source>
        <strain evidence="1 2">HG15A2</strain>
    </source>
</reference>
<evidence type="ECO:0000313" key="1">
    <source>
        <dbReference type="EMBL" id="QDT00951.1"/>
    </source>
</evidence>